<evidence type="ECO:0000313" key="1">
    <source>
        <dbReference type="EMBL" id="KAI7984408.1"/>
    </source>
</evidence>
<dbReference type="Proteomes" id="UP001060215">
    <property type="component" value="Chromosome 11"/>
</dbReference>
<gene>
    <name evidence="1" type="ORF">LOK49_LG15G00114</name>
</gene>
<accession>A0ACC0F7A1</accession>
<sequence length="513" mass="57536">MGWKIWQQQQGGGKIKILLSSATVKEPFQILITSLLSLLLPLAFLLLARLSTAHFLFSTAPNYPQTQISSLLISLFFNTNPTLLHALISFVSVATLMHSLSGRATLTTDSPGPVSRLYTAWILLCTLQVCVGLGIEGSIAAGIDGSGFGHERSSLSKVIFFLGLHETMVYWSRTVVKPVVDDTVFGYVKEERWVERVAMAASLGTLWWWRLRDEIESLVVMVEVKRELLIGVGIADFVGWWLYYLTVTIGMVKIVKGIMWLGVILLCRRVEASPVDSMGNEEKVQGMKFVRDVRKQLLQIMQKIEKAAAPEFFFNVVSRFFPRRLNVALTRARVGILEHECLVEGPLNNLKQSMVQFQKPKKIVLLIAHEQHSSFFRQAVRICHLAHPMVPISTGYILRLSYASVPFPPYHGRPIRNLMLFQLVESFMDPLGCSSCSSTRKSGFWNLGVAIFGTLLAINFPPRRIQATRPSVVGPLSQPGFVSNVCTFNYCYGLLFLCTFTHRLLGLSNHITL</sequence>
<reference evidence="1 2" key="1">
    <citation type="journal article" date="2022" name="Plant J.">
        <title>Chromosome-level genome of Camellia lanceoleosa provides a valuable resource for understanding genome evolution and self-incompatibility.</title>
        <authorList>
            <person name="Gong W."/>
            <person name="Xiao S."/>
            <person name="Wang L."/>
            <person name="Liao Z."/>
            <person name="Chang Y."/>
            <person name="Mo W."/>
            <person name="Hu G."/>
            <person name="Li W."/>
            <person name="Zhao G."/>
            <person name="Zhu H."/>
            <person name="Hu X."/>
            <person name="Ji K."/>
            <person name="Xiang X."/>
            <person name="Song Q."/>
            <person name="Yuan D."/>
            <person name="Jin S."/>
            <person name="Zhang L."/>
        </authorList>
    </citation>
    <scope>NUCLEOTIDE SEQUENCE [LARGE SCALE GENOMIC DNA]</scope>
    <source>
        <strain evidence="1">SQ_2022a</strain>
    </source>
</reference>
<evidence type="ECO:0000313" key="2">
    <source>
        <dbReference type="Proteomes" id="UP001060215"/>
    </source>
</evidence>
<keyword evidence="2" id="KW-1185">Reference proteome</keyword>
<organism evidence="1 2">
    <name type="scientific">Camellia lanceoleosa</name>
    <dbReference type="NCBI Taxonomy" id="1840588"/>
    <lineage>
        <taxon>Eukaryota</taxon>
        <taxon>Viridiplantae</taxon>
        <taxon>Streptophyta</taxon>
        <taxon>Embryophyta</taxon>
        <taxon>Tracheophyta</taxon>
        <taxon>Spermatophyta</taxon>
        <taxon>Magnoliopsida</taxon>
        <taxon>eudicotyledons</taxon>
        <taxon>Gunneridae</taxon>
        <taxon>Pentapetalae</taxon>
        <taxon>asterids</taxon>
        <taxon>Ericales</taxon>
        <taxon>Theaceae</taxon>
        <taxon>Camellia</taxon>
    </lineage>
</organism>
<dbReference type="EMBL" id="CM045768">
    <property type="protein sequence ID" value="KAI7984408.1"/>
    <property type="molecule type" value="Genomic_DNA"/>
</dbReference>
<protein>
    <submittedName>
        <fullName evidence="1">Uncharacterized protein</fullName>
    </submittedName>
</protein>
<comment type="caution">
    <text evidence="1">The sequence shown here is derived from an EMBL/GenBank/DDBJ whole genome shotgun (WGS) entry which is preliminary data.</text>
</comment>
<name>A0ACC0F7A1_9ERIC</name>
<proteinExistence type="predicted"/>